<evidence type="ECO:0000256" key="4">
    <source>
        <dbReference type="ARBA" id="ARBA00022989"/>
    </source>
</evidence>
<feature type="domain" description="Amino acid transporter transmembrane" evidence="8">
    <location>
        <begin position="62"/>
        <end position="468"/>
    </location>
</feature>
<feature type="transmembrane region" description="Helical" evidence="7">
    <location>
        <begin position="172"/>
        <end position="191"/>
    </location>
</feature>
<dbReference type="Proteomes" id="UP000756921">
    <property type="component" value="Unassembled WGS sequence"/>
</dbReference>
<comment type="similarity">
    <text evidence="2">Belongs to the amino acid/polyamine transporter 2 family.</text>
</comment>
<comment type="caution">
    <text evidence="9">The sequence shown here is derived from an EMBL/GenBank/DDBJ whole genome shotgun (WGS) entry which is preliminary data.</text>
</comment>
<evidence type="ECO:0000256" key="3">
    <source>
        <dbReference type="ARBA" id="ARBA00022692"/>
    </source>
</evidence>
<evidence type="ECO:0000256" key="1">
    <source>
        <dbReference type="ARBA" id="ARBA00004141"/>
    </source>
</evidence>
<dbReference type="Pfam" id="PF01490">
    <property type="entry name" value="Aa_trans"/>
    <property type="match status" value="1"/>
</dbReference>
<feature type="compositionally biased region" description="Basic and acidic residues" evidence="6">
    <location>
        <begin position="1"/>
        <end position="10"/>
    </location>
</feature>
<keyword evidence="3 7" id="KW-0812">Transmembrane</keyword>
<reference evidence="9" key="1">
    <citation type="journal article" date="2020" name="Mol. Plant Microbe Interact.">
        <title>Genome Sequence of the Biocontrol Agent Coniothyrium minitans strain Conio (IMI 134523).</title>
        <authorList>
            <person name="Patel D."/>
            <person name="Shittu T.A."/>
            <person name="Baroncelli R."/>
            <person name="Muthumeenakshi S."/>
            <person name="Osborne T.H."/>
            <person name="Janganan T.K."/>
            <person name="Sreenivasaprasad S."/>
        </authorList>
    </citation>
    <scope>NUCLEOTIDE SEQUENCE</scope>
    <source>
        <strain evidence="9">Conio</strain>
    </source>
</reference>
<dbReference type="GO" id="GO:0015179">
    <property type="term" value="F:L-amino acid transmembrane transporter activity"/>
    <property type="evidence" value="ECO:0007669"/>
    <property type="project" value="TreeGrafter"/>
</dbReference>
<feature type="transmembrane region" description="Helical" evidence="7">
    <location>
        <begin position="70"/>
        <end position="91"/>
    </location>
</feature>
<protein>
    <submittedName>
        <fullName evidence="9">Amino acid transporter</fullName>
    </submittedName>
</protein>
<evidence type="ECO:0000259" key="8">
    <source>
        <dbReference type="Pfam" id="PF01490"/>
    </source>
</evidence>
<feature type="region of interest" description="Disordered" evidence="6">
    <location>
        <begin position="1"/>
        <end position="50"/>
    </location>
</feature>
<dbReference type="EMBL" id="WJXW01000018">
    <property type="protein sequence ID" value="KAF9728755.1"/>
    <property type="molecule type" value="Genomic_DNA"/>
</dbReference>
<feature type="transmembrane region" description="Helical" evidence="7">
    <location>
        <begin position="377"/>
        <end position="401"/>
    </location>
</feature>
<feature type="transmembrane region" description="Helical" evidence="7">
    <location>
        <begin position="291"/>
        <end position="313"/>
    </location>
</feature>
<proteinExistence type="inferred from homology"/>
<dbReference type="InterPro" id="IPR013057">
    <property type="entry name" value="AA_transpt_TM"/>
</dbReference>
<comment type="subcellular location">
    <subcellularLocation>
        <location evidence="1">Membrane</location>
        <topology evidence="1">Multi-pass membrane protein</topology>
    </subcellularLocation>
</comment>
<keyword evidence="10" id="KW-1185">Reference proteome</keyword>
<feature type="transmembrane region" description="Helical" evidence="7">
    <location>
        <begin position="407"/>
        <end position="431"/>
    </location>
</feature>
<evidence type="ECO:0000256" key="2">
    <source>
        <dbReference type="ARBA" id="ARBA00008066"/>
    </source>
</evidence>
<dbReference type="GO" id="GO:0016020">
    <property type="term" value="C:membrane"/>
    <property type="evidence" value="ECO:0007669"/>
    <property type="project" value="UniProtKB-SubCell"/>
</dbReference>
<dbReference type="OrthoDB" id="40134at2759"/>
<dbReference type="Gene3D" id="1.20.1740.10">
    <property type="entry name" value="Amino acid/polyamine transporter I"/>
    <property type="match status" value="1"/>
</dbReference>
<evidence type="ECO:0000313" key="9">
    <source>
        <dbReference type="EMBL" id="KAF9728755.1"/>
    </source>
</evidence>
<keyword evidence="4 7" id="KW-1133">Transmembrane helix</keyword>
<organism evidence="9 10">
    <name type="scientific">Paraphaeosphaeria minitans</name>
    <dbReference type="NCBI Taxonomy" id="565426"/>
    <lineage>
        <taxon>Eukaryota</taxon>
        <taxon>Fungi</taxon>
        <taxon>Dikarya</taxon>
        <taxon>Ascomycota</taxon>
        <taxon>Pezizomycotina</taxon>
        <taxon>Dothideomycetes</taxon>
        <taxon>Pleosporomycetidae</taxon>
        <taxon>Pleosporales</taxon>
        <taxon>Massarineae</taxon>
        <taxon>Didymosphaeriaceae</taxon>
        <taxon>Paraphaeosphaeria</taxon>
    </lineage>
</organism>
<feature type="transmembrane region" description="Helical" evidence="7">
    <location>
        <begin position="260"/>
        <end position="279"/>
    </location>
</feature>
<feature type="transmembrane region" description="Helical" evidence="7">
    <location>
        <begin position="139"/>
        <end position="166"/>
    </location>
</feature>
<feature type="transmembrane region" description="Helical" evidence="7">
    <location>
        <begin position="97"/>
        <end position="118"/>
    </location>
</feature>
<gene>
    <name evidence="9" type="ORF">PMIN01_13135</name>
</gene>
<evidence type="ECO:0000256" key="7">
    <source>
        <dbReference type="SAM" id="Phobius"/>
    </source>
</evidence>
<feature type="transmembrane region" description="Helical" evidence="7">
    <location>
        <begin position="333"/>
        <end position="356"/>
    </location>
</feature>
<evidence type="ECO:0000256" key="6">
    <source>
        <dbReference type="SAM" id="MobiDB-lite"/>
    </source>
</evidence>
<keyword evidence="5 7" id="KW-0472">Membrane</keyword>
<feature type="transmembrane region" description="Helical" evidence="7">
    <location>
        <begin position="198"/>
        <end position="223"/>
    </location>
</feature>
<dbReference type="PANTHER" id="PTHR22950">
    <property type="entry name" value="AMINO ACID TRANSPORTER"/>
    <property type="match status" value="1"/>
</dbReference>
<name>A0A9P6KJF8_9PLEO</name>
<feature type="transmembrane region" description="Helical" evidence="7">
    <location>
        <begin position="443"/>
        <end position="465"/>
    </location>
</feature>
<sequence length="493" mass="53795">MKDSIRTDNHHPKHLHDGPNATNNSYSGYNDRKDTGDYSPPPAHTAYDTDHGIVEDHYGGKKLGMMRTTLIFFTNQVGIGILSLPGMLHTIGLVPGIFTIIILGVIATYTAYILIQFYRRYPSVRDIVDCAKIMGGLPLQIIVGVANVLNLCLICASANVTLSIGFNTISDHALCTVGFIGLPMVACWLLCMPRTMNFAGWFGIPATISILTSVVIVVIALAVNGPHRDTTGYFGEPANEPIAMRLGPNPLASMNIQFESVLNVAFAYAGNQAFVTVMCEMRNPSKDFTPAIVWLNVIAVPLYVIIACVVYHLSGQYVVAPALGSAPGMASKVAYGILIPTMLGSGLVFGHTGIKYMYNVLMDSVFKSKAKLTDNTFLTWGVWLGCGTAFWVAAFIFANAIPAFNSILGISSALFVTWFTFGLANAQWIFLNWGQQFSTWRKGLLSIFNWFLFFASAFLTVFGLYTSISDLNSRVQDPDDPLNVFTCADNSLF</sequence>
<evidence type="ECO:0000256" key="5">
    <source>
        <dbReference type="ARBA" id="ARBA00023136"/>
    </source>
</evidence>
<dbReference type="AlphaFoldDB" id="A0A9P6KJF8"/>
<accession>A0A9P6KJF8</accession>
<dbReference type="PANTHER" id="PTHR22950:SF479">
    <property type="entry name" value="AMINO ACID TRANSPORTER (EUROFUNG)-RELATED"/>
    <property type="match status" value="1"/>
</dbReference>
<evidence type="ECO:0000313" key="10">
    <source>
        <dbReference type="Proteomes" id="UP000756921"/>
    </source>
</evidence>